<dbReference type="Proteomes" id="UP000053424">
    <property type="component" value="Unassembled WGS sequence"/>
</dbReference>
<keyword evidence="1" id="KW-0812">Transmembrane</keyword>
<keyword evidence="1" id="KW-1133">Transmembrane helix</keyword>
<accession>A0A0C3C4R0</accession>
<keyword evidence="3" id="KW-1185">Reference proteome</keyword>
<keyword evidence="1" id="KW-0472">Membrane</keyword>
<name>A0A0C3C4R0_HEBCY</name>
<evidence type="ECO:0000313" key="3">
    <source>
        <dbReference type="Proteomes" id="UP000053424"/>
    </source>
</evidence>
<organism evidence="2 3">
    <name type="scientific">Hebeloma cylindrosporum</name>
    <dbReference type="NCBI Taxonomy" id="76867"/>
    <lineage>
        <taxon>Eukaryota</taxon>
        <taxon>Fungi</taxon>
        <taxon>Dikarya</taxon>
        <taxon>Basidiomycota</taxon>
        <taxon>Agaricomycotina</taxon>
        <taxon>Agaricomycetes</taxon>
        <taxon>Agaricomycetidae</taxon>
        <taxon>Agaricales</taxon>
        <taxon>Agaricineae</taxon>
        <taxon>Hymenogastraceae</taxon>
        <taxon>Hebeloma</taxon>
    </lineage>
</organism>
<reference evidence="2 3" key="1">
    <citation type="submission" date="2014-04" db="EMBL/GenBank/DDBJ databases">
        <authorList>
            <consortium name="DOE Joint Genome Institute"/>
            <person name="Kuo A."/>
            <person name="Gay G."/>
            <person name="Dore J."/>
            <person name="Kohler A."/>
            <person name="Nagy L.G."/>
            <person name="Floudas D."/>
            <person name="Copeland A."/>
            <person name="Barry K.W."/>
            <person name="Cichocki N."/>
            <person name="Veneault-Fourrey C."/>
            <person name="LaButti K."/>
            <person name="Lindquist E.A."/>
            <person name="Lipzen A."/>
            <person name="Lundell T."/>
            <person name="Morin E."/>
            <person name="Murat C."/>
            <person name="Sun H."/>
            <person name="Tunlid A."/>
            <person name="Henrissat B."/>
            <person name="Grigoriev I.V."/>
            <person name="Hibbett D.S."/>
            <person name="Martin F."/>
            <person name="Nordberg H.P."/>
            <person name="Cantor M.N."/>
            <person name="Hua S.X."/>
        </authorList>
    </citation>
    <scope>NUCLEOTIDE SEQUENCE [LARGE SCALE GENOMIC DNA]</scope>
    <source>
        <strain evidence="3">h7</strain>
    </source>
</reference>
<evidence type="ECO:0000313" key="2">
    <source>
        <dbReference type="EMBL" id="KIM43855.1"/>
    </source>
</evidence>
<dbReference type="OrthoDB" id="2638860at2759"/>
<sequence length="201" mass="22561">MYEYSRKIIFLLATSYALEVIPSTIIQILSDPKSGASSADLGPGGACLPLKSLWWANFFWLPIMVWEIITFGLCLRKGLQYRADSSKPYGILPLPAKSQSLAYIMLRDSIFFPLLGMTVCLINFIGGRYFTYTSKMIAVLLSAASAPVIGCRFVLNLREVYYRPFKDECEQGRMTTNLPIAFASSPREPNRETELDNAMIT</sequence>
<evidence type="ECO:0000256" key="1">
    <source>
        <dbReference type="SAM" id="Phobius"/>
    </source>
</evidence>
<dbReference type="EMBL" id="KN831775">
    <property type="protein sequence ID" value="KIM43855.1"/>
    <property type="molecule type" value="Genomic_DNA"/>
</dbReference>
<protein>
    <submittedName>
        <fullName evidence="2">Uncharacterized protein</fullName>
    </submittedName>
</protein>
<feature type="transmembrane region" description="Helical" evidence="1">
    <location>
        <begin position="110"/>
        <end position="130"/>
    </location>
</feature>
<proteinExistence type="predicted"/>
<dbReference type="HOGENOM" id="CLU_035509_14_0_1"/>
<feature type="transmembrane region" description="Helical" evidence="1">
    <location>
        <begin position="54"/>
        <end position="75"/>
    </location>
</feature>
<gene>
    <name evidence="2" type="ORF">M413DRAFT_390097</name>
</gene>
<dbReference type="AlphaFoldDB" id="A0A0C3C4R0"/>
<feature type="transmembrane region" description="Helical" evidence="1">
    <location>
        <begin position="136"/>
        <end position="155"/>
    </location>
</feature>
<reference evidence="3" key="2">
    <citation type="submission" date="2015-01" db="EMBL/GenBank/DDBJ databases">
        <title>Evolutionary Origins and Diversification of the Mycorrhizal Mutualists.</title>
        <authorList>
            <consortium name="DOE Joint Genome Institute"/>
            <consortium name="Mycorrhizal Genomics Consortium"/>
            <person name="Kohler A."/>
            <person name="Kuo A."/>
            <person name="Nagy L.G."/>
            <person name="Floudas D."/>
            <person name="Copeland A."/>
            <person name="Barry K.W."/>
            <person name="Cichocki N."/>
            <person name="Veneault-Fourrey C."/>
            <person name="LaButti K."/>
            <person name="Lindquist E.A."/>
            <person name="Lipzen A."/>
            <person name="Lundell T."/>
            <person name="Morin E."/>
            <person name="Murat C."/>
            <person name="Riley R."/>
            <person name="Ohm R."/>
            <person name="Sun H."/>
            <person name="Tunlid A."/>
            <person name="Henrissat B."/>
            <person name="Grigoriev I.V."/>
            <person name="Hibbett D.S."/>
            <person name="Martin F."/>
        </authorList>
    </citation>
    <scope>NUCLEOTIDE SEQUENCE [LARGE SCALE GENOMIC DNA]</scope>
    <source>
        <strain evidence="3">h7</strain>
    </source>
</reference>